<evidence type="ECO:0008006" key="3">
    <source>
        <dbReference type="Google" id="ProtNLM"/>
    </source>
</evidence>
<reference evidence="1 2" key="1">
    <citation type="journal article" date="2019" name="Int. J. Syst. Evol. Microbiol.">
        <title>The Global Catalogue of Microorganisms (GCM) 10K type strain sequencing project: providing services to taxonomists for standard genome sequencing and annotation.</title>
        <authorList>
            <consortium name="The Broad Institute Genomics Platform"/>
            <consortium name="The Broad Institute Genome Sequencing Center for Infectious Disease"/>
            <person name="Wu L."/>
            <person name="Ma J."/>
        </authorList>
    </citation>
    <scope>NUCLEOTIDE SEQUENCE [LARGE SCALE GENOMIC DNA]</scope>
    <source>
        <strain evidence="1 2">JCM 6924</strain>
    </source>
</reference>
<dbReference type="Proteomes" id="UP001501095">
    <property type="component" value="Unassembled WGS sequence"/>
</dbReference>
<accession>A0ABN3NZL1</accession>
<dbReference type="RefSeq" id="WP_344541196.1">
    <property type="nucleotide sequence ID" value="NZ_BAAATM010000018.1"/>
</dbReference>
<protein>
    <recommendedName>
        <fullName evidence="3">Transferase</fullName>
    </recommendedName>
</protein>
<organism evidence="1 2">
    <name type="scientific">Streptomyces levis</name>
    <dbReference type="NCBI Taxonomy" id="285566"/>
    <lineage>
        <taxon>Bacteria</taxon>
        <taxon>Bacillati</taxon>
        <taxon>Actinomycetota</taxon>
        <taxon>Actinomycetes</taxon>
        <taxon>Kitasatosporales</taxon>
        <taxon>Streptomycetaceae</taxon>
        <taxon>Streptomyces</taxon>
    </lineage>
</organism>
<comment type="caution">
    <text evidence="1">The sequence shown here is derived from an EMBL/GenBank/DDBJ whole genome shotgun (WGS) entry which is preliminary data.</text>
</comment>
<sequence length="277" mass="30617">MTTQDTTPRTDCAIDADGRITFRLPAPADAAGARLLLRLRPKKGRPEQTLLHLGLESGAADGRAHAVLEPHPALPEGRWDLYLLPEEGAERQRLRPGLRDLRALVDGHLRDRRSPVAVRVPYVTKDGFLALRTWLRSAHAEALTLGVEDRAITVTARLHGARLHDTARVRLRLRGTHTVQEVRPRVDDDGRGFSFTVDPDDLAAGAPHAGRAWDAFVRPAADAPPVRVGRLLDDVADRKHVHVFPEVRAKGSVLRPYYTVDNDLAIEETVHSPTCPK</sequence>
<evidence type="ECO:0000313" key="1">
    <source>
        <dbReference type="EMBL" id="GAA2548286.1"/>
    </source>
</evidence>
<proteinExistence type="predicted"/>
<dbReference type="EMBL" id="BAAATM010000018">
    <property type="protein sequence ID" value="GAA2548286.1"/>
    <property type="molecule type" value="Genomic_DNA"/>
</dbReference>
<keyword evidence="2" id="KW-1185">Reference proteome</keyword>
<name>A0ABN3NZL1_9ACTN</name>
<evidence type="ECO:0000313" key="2">
    <source>
        <dbReference type="Proteomes" id="UP001501095"/>
    </source>
</evidence>
<gene>
    <name evidence="1" type="ORF">GCM10010423_55160</name>
</gene>